<evidence type="ECO:0000313" key="4">
    <source>
        <dbReference type="Proteomes" id="UP000061603"/>
    </source>
</evidence>
<organism evidence="3 4">
    <name type="scientific">Rugosibacter aromaticivorans</name>
    <dbReference type="NCBI Taxonomy" id="1565605"/>
    <lineage>
        <taxon>Bacteria</taxon>
        <taxon>Pseudomonadati</taxon>
        <taxon>Pseudomonadota</taxon>
        <taxon>Betaproteobacteria</taxon>
        <taxon>Nitrosomonadales</taxon>
        <taxon>Sterolibacteriaceae</taxon>
        <taxon>Rugosibacter</taxon>
    </lineage>
</organism>
<dbReference type="Proteomes" id="UP000061603">
    <property type="component" value="Chromosome"/>
</dbReference>
<dbReference type="EMBL" id="CP010554">
    <property type="protein sequence ID" value="AJP48181.1"/>
    <property type="molecule type" value="Genomic_DNA"/>
</dbReference>
<evidence type="ECO:0000313" key="3">
    <source>
        <dbReference type="EMBL" id="AJP48181.1"/>
    </source>
</evidence>
<dbReference type="Gene3D" id="1.10.540.10">
    <property type="entry name" value="Acyl-CoA dehydrogenase/oxidase, N-terminal domain"/>
    <property type="match status" value="1"/>
</dbReference>
<dbReference type="SUPFAM" id="SSF56645">
    <property type="entry name" value="Acyl-CoA dehydrogenase NM domain-like"/>
    <property type="match status" value="1"/>
</dbReference>
<feature type="domain" description="Acyl-CoA dehydrogenase C-terminal" evidence="2">
    <location>
        <begin position="236"/>
        <end position="366"/>
    </location>
</feature>
<keyword evidence="1" id="KW-0560">Oxidoreductase</keyword>
<name>A0A0C5JLD9_9PROT</name>
<dbReference type="SUPFAM" id="SSF47203">
    <property type="entry name" value="Acyl-CoA dehydrogenase C-terminal domain-like"/>
    <property type="match status" value="1"/>
</dbReference>
<dbReference type="GO" id="GO:0016627">
    <property type="term" value="F:oxidoreductase activity, acting on the CH-CH group of donors"/>
    <property type="evidence" value="ECO:0007669"/>
    <property type="project" value="InterPro"/>
</dbReference>
<dbReference type="GO" id="GO:0050660">
    <property type="term" value="F:flavin adenine dinucleotide binding"/>
    <property type="evidence" value="ECO:0007669"/>
    <property type="project" value="InterPro"/>
</dbReference>
<dbReference type="InterPro" id="IPR037069">
    <property type="entry name" value="AcylCoA_DH/ox_N_sf"/>
</dbReference>
<accession>A0A0C5JLD9</accession>
<dbReference type="AlphaFoldDB" id="A0A0C5JLD9"/>
<dbReference type="PIRSF" id="PIRSF016578">
    <property type="entry name" value="HsaA"/>
    <property type="match status" value="1"/>
</dbReference>
<sequence>MTHEEAIKRAEYIGQVAEEGLFEADRNNGYSSKLKDAIHETQIHRLLRPKKYGGFGLGHDTMAEVVRTVAQHSVSGAWVTYFMPLHETWVAMLPPRAREEIFASDQFVSDIFFPIGKIEYVEGGVRLSGEWKWGSGIDFCGWIGLGAMVDVPGQPGGPQPCLVTVKVSEGEIVKDWNAFGLNGTGSNTFRINNVFSRWDMVLPLGAIKKNTVPIGGDYDPNEPVYRVPFGPAFCVGFGAICVGAAQRLQRELHERIRSRQRVVLGMKEWESPVAQRNLGEVTTQVETIEALFGRYVNQLKDWCKVGKTSIESEEEARMAAWRAYISRSASQIGFRSLELLGGAAAYRGDLVEVFARDLLMISIHVGQAYEDHMMFYGRAQYGMSQHPLV</sequence>
<evidence type="ECO:0000259" key="2">
    <source>
        <dbReference type="Pfam" id="PF08028"/>
    </source>
</evidence>
<proteinExistence type="predicted"/>
<dbReference type="STRING" id="1565605.PG1C_06365"/>
<dbReference type="Gene3D" id="1.20.140.10">
    <property type="entry name" value="Butyryl-CoA Dehydrogenase, subunit A, domain 3"/>
    <property type="match status" value="1"/>
</dbReference>
<protein>
    <recommendedName>
        <fullName evidence="2">Acyl-CoA dehydrogenase C-terminal domain-containing protein</fullName>
    </recommendedName>
</protein>
<dbReference type="Gene3D" id="2.40.110.10">
    <property type="entry name" value="Butyryl-CoA Dehydrogenase, subunit A, domain 2"/>
    <property type="match status" value="1"/>
</dbReference>
<reference evidence="3 4" key="1">
    <citation type="journal article" date="2015" name="Genome Announc.">
        <title>Complete Genome Sequence of a Novel Bacterium within the Family Rhodocyclaceae That Degrades Polycyclic Aromatic Hydrocarbons.</title>
        <authorList>
            <person name="Singleton D.R."/>
            <person name="Dickey A.N."/>
            <person name="Scholl E.H."/>
            <person name="Wright F.A."/>
            <person name="Aitken M.D."/>
        </authorList>
    </citation>
    <scope>NUCLEOTIDE SEQUENCE [LARGE SCALE GENOMIC DNA]</scope>
    <source>
        <strain evidence="4">PG1-Ca6</strain>
    </source>
</reference>
<dbReference type="Pfam" id="PF08028">
    <property type="entry name" value="Acyl-CoA_dh_2"/>
    <property type="match status" value="1"/>
</dbReference>
<keyword evidence="4" id="KW-1185">Reference proteome</keyword>
<dbReference type="InterPro" id="IPR009100">
    <property type="entry name" value="AcylCoA_DH/oxidase_NM_dom_sf"/>
</dbReference>
<dbReference type="InterPro" id="IPR046373">
    <property type="entry name" value="Acyl-CoA_Oxase/DH_mid-dom_sf"/>
</dbReference>
<dbReference type="InterPro" id="IPR013107">
    <property type="entry name" value="Acyl-CoA_DH_C"/>
</dbReference>
<dbReference type="InterPro" id="IPR036250">
    <property type="entry name" value="AcylCo_DH-like_C"/>
</dbReference>
<dbReference type="KEGG" id="rbu:PG1C_06365"/>
<gene>
    <name evidence="3" type="ORF">PG1C_06365</name>
</gene>
<dbReference type="HOGENOM" id="CLU_018204_2_0_4"/>
<evidence type="ECO:0000256" key="1">
    <source>
        <dbReference type="ARBA" id="ARBA00023002"/>
    </source>
</evidence>